<protein>
    <submittedName>
        <fullName evidence="7">Phosphoglycerate dehydrogenase</fullName>
    </submittedName>
</protein>
<reference evidence="7 8" key="1">
    <citation type="submission" date="2016-11" db="EMBL/GenBank/DDBJ databases">
        <authorList>
            <person name="Jaros S."/>
            <person name="Januszkiewicz K."/>
            <person name="Wedrychowicz H."/>
        </authorList>
    </citation>
    <scope>NUCLEOTIDE SEQUENCE [LARGE SCALE GENOMIC DNA]</scope>
    <source>
        <strain evidence="7 8">DSM 21864</strain>
    </source>
</reference>
<evidence type="ECO:0000256" key="1">
    <source>
        <dbReference type="ARBA" id="ARBA00005854"/>
    </source>
</evidence>
<feature type="domain" description="D-isomer specific 2-hydroxyacid dehydrogenase catalytic" evidence="5">
    <location>
        <begin position="17"/>
        <end position="310"/>
    </location>
</feature>
<organism evidence="7 8">
    <name type="scientific">Clostridium amylolyticum</name>
    <dbReference type="NCBI Taxonomy" id="1121298"/>
    <lineage>
        <taxon>Bacteria</taxon>
        <taxon>Bacillati</taxon>
        <taxon>Bacillota</taxon>
        <taxon>Clostridia</taxon>
        <taxon>Eubacteriales</taxon>
        <taxon>Clostridiaceae</taxon>
        <taxon>Clostridium</taxon>
    </lineage>
</organism>
<dbReference type="Gene3D" id="3.40.50.720">
    <property type="entry name" value="NAD(P)-binding Rossmann-like Domain"/>
    <property type="match status" value="2"/>
</dbReference>
<dbReference type="Proteomes" id="UP000184080">
    <property type="component" value="Unassembled WGS sequence"/>
</dbReference>
<dbReference type="RefSeq" id="WP_073008728.1">
    <property type="nucleotide sequence ID" value="NZ_FQZO01000005.1"/>
</dbReference>
<evidence type="ECO:0000259" key="6">
    <source>
        <dbReference type="Pfam" id="PF02826"/>
    </source>
</evidence>
<proteinExistence type="inferred from homology"/>
<dbReference type="PANTHER" id="PTHR43333:SF1">
    <property type="entry name" value="D-ISOMER SPECIFIC 2-HYDROXYACID DEHYDROGENASE NAD-BINDING DOMAIN-CONTAINING PROTEIN"/>
    <property type="match status" value="1"/>
</dbReference>
<dbReference type="PANTHER" id="PTHR43333">
    <property type="entry name" value="2-HACID_DH_C DOMAIN-CONTAINING PROTEIN"/>
    <property type="match status" value="1"/>
</dbReference>
<dbReference type="InterPro" id="IPR006139">
    <property type="entry name" value="D-isomer_2_OHA_DH_cat_dom"/>
</dbReference>
<dbReference type="InterPro" id="IPR029753">
    <property type="entry name" value="D-isomer_DH_CS"/>
</dbReference>
<dbReference type="SUPFAM" id="SSF51735">
    <property type="entry name" value="NAD(P)-binding Rossmann-fold domains"/>
    <property type="match status" value="1"/>
</dbReference>
<evidence type="ECO:0000256" key="4">
    <source>
        <dbReference type="RuleBase" id="RU003719"/>
    </source>
</evidence>
<dbReference type="GO" id="GO:0016616">
    <property type="term" value="F:oxidoreductase activity, acting on the CH-OH group of donors, NAD or NADP as acceptor"/>
    <property type="evidence" value="ECO:0007669"/>
    <property type="project" value="InterPro"/>
</dbReference>
<dbReference type="InterPro" id="IPR036291">
    <property type="entry name" value="NAD(P)-bd_dom_sf"/>
</dbReference>
<dbReference type="CDD" id="cd12155">
    <property type="entry name" value="PGDH_1"/>
    <property type="match status" value="1"/>
</dbReference>
<dbReference type="EMBL" id="FQZO01000005">
    <property type="protein sequence ID" value="SHJ47383.1"/>
    <property type="molecule type" value="Genomic_DNA"/>
</dbReference>
<dbReference type="InterPro" id="IPR006140">
    <property type="entry name" value="D-isomer_DH_NAD-bd"/>
</dbReference>
<dbReference type="OrthoDB" id="9805416at2"/>
<dbReference type="SUPFAM" id="SSF52283">
    <property type="entry name" value="Formate/glycerate dehydrogenase catalytic domain-like"/>
    <property type="match status" value="1"/>
</dbReference>
<keyword evidence="3" id="KW-0520">NAD</keyword>
<evidence type="ECO:0000256" key="3">
    <source>
        <dbReference type="ARBA" id="ARBA00023027"/>
    </source>
</evidence>
<evidence type="ECO:0000256" key="2">
    <source>
        <dbReference type="ARBA" id="ARBA00023002"/>
    </source>
</evidence>
<dbReference type="PROSITE" id="PS00671">
    <property type="entry name" value="D_2_HYDROXYACID_DH_3"/>
    <property type="match status" value="1"/>
</dbReference>
<dbReference type="GO" id="GO:0051287">
    <property type="term" value="F:NAD binding"/>
    <property type="evidence" value="ECO:0007669"/>
    <property type="project" value="InterPro"/>
</dbReference>
<feature type="domain" description="D-isomer specific 2-hydroxyacid dehydrogenase NAD-binding" evidence="6">
    <location>
        <begin position="107"/>
        <end position="279"/>
    </location>
</feature>
<dbReference type="STRING" id="1121298.SAMN05444401_3141"/>
<comment type="similarity">
    <text evidence="1 4">Belongs to the D-isomer specific 2-hydroxyacid dehydrogenase family.</text>
</comment>
<accession>A0A1M6JL36</accession>
<sequence length="317" mass="36476">MKVLFTFKDFLGERKKELEDLGYELYFEKESDIEFKPYMEEVEVLVCYNPFNNVDIKKFKKLKWIQLSSVGLDQISEEVGEVIRDRGIILTNNKGGYGIPIGEWIVMSILELAKGSQCLFEFRRERKWRPIYNITEIYGKTIGILGTGSIAIEAAKRLKPFEVELLGVNTDGRLVEPFDKCFSINDISTVLNKSHMVVVTLPNTESTYHLLDEASLEKMKPGSYIINVSRGKVIDEKALIRKLEEGHIKGAALDVFEDEPIPKDSLLWGMKNVIITPHNSWVSDNGFERRTQLFCDNLKRYINGKKLMNRADFKKGY</sequence>
<dbReference type="AlphaFoldDB" id="A0A1M6JL36"/>
<keyword evidence="2 4" id="KW-0560">Oxidoreductase</keyword>
<evidence type="ECO:0000313" key="7">
    <source>
        <dbReference type="EMBL" id="SHJ47383.1"/>
    </source>
</evidence>
<name>A0A1M6JL36_9CLOT</name>
<dbReference type="Pfam" id="PF00389">
    <property type="entry name" value="2-Hacid_dh"/>
    <property type="match status" value="1"/>
</dbReference>
<dbReference type="Pfam" id="PF02826">
    <property type="entry name" value="2-Hacid_dh_C"/>
    <property type="match status" value="1"/>
</dbReference>
<evidence type="ECO:0000259" key="5">
    <source>
        <dbReference type="Pfam" id="PF00389"/>
    </source>
</evidence>
<evidence type="ECO:0000313" key="8">
    <source>
        <dbReference type="Proteomes" id="UP000184080"/>
    </source>
</evidence>
<gene>
    <name evidence="7" type="ORF">SAMN05444401_3141</name>
</gene>
<keyword evidence="8" id="KW-1185">Reference proteome</keyword>